<proteinExistence type="predicted"/>
<organism evidence="1 2">
    <name type="scientific">Pseudoxanthomonas wuyuanensis</name>
    <dbReference type="NCBI Taxonomy" id="1073196"/>
    <lineage>
        <taxon>Bacteria</taxon>
        <taxon>Pseudomonadati</taxon>
        <taxon>Pseudomonadota</taxon>
        <taxon>Gammaproteobacteria</taxon>
        <taxon>Lysobacterales</taxon>
        <taxon>Lysobacteraceae</taxon>
        <taxon>Pseudoxanthomonas</taxon>
    </lineage>
</organism>
<dbReference type="RefSeq" id="WP_097120890.1">
    <property type="nucleotide sequence ID" value="NZ_OCND01000002.1"/>
</dbReference>
<evidence type="ECO:0000313" key="1">
    <source>
        <dbReference type="EMBL" id="SOD52835.1"/>
    </source>
</evidence>
<dbReference type="Proteomes" id="UP000219374">
    <property type="component" value="Unassembled WGS sequence"/>
</dbReference>
<sequence length="118" mass="13200">MFGFRDRKEYNGAVDAKLNNEYQIATRDNPSFPGMLAYLELIDNAWKTKMSEDEGALYIATLYYCGILKLGLRAEASPLHSRIQSIVSFGLPKGMISQARWSKFSTAIQQANQEAGIS</sequence>
<evidence type="ECO:0000313" key="2">
    <source>
        <dbReference type="Proteomes" id="UP000219374"/>
    </source>
</evidence>
<protein>
    <submittedName>
        <fullName evidence="1">Uncharacterized protein</fullName>
    </submittedName>
</protein>
<accession>A0A286D2F5</accession>
<keyword evidence="2" id="KW-1185">Reference proteome</keyword>
<dbReference type="OrthoDB" id="7060100at2"/>
<name>A0A286D2F5_9GAMM</name>
<reference evidence="1 2" key="1">
    <citation type="submission" date="2017-09" db="EMBL/GenBank/DDBJ databases">
        <authorList>
            <person name="Ehlers B."/>
            <person name="Leendertz F.H."/>
        </authorList>
    </citation>
    <scope>NUCLEOTIDE SEQUENCE [LARGE SCALE GENOMIC DNA]</scope>
    <source>
        <strain evidence="1 2">CGMCC 1.10978</strain>
    </source>
</reference>
<dbReference type="AlphaFoldDB" id="A0A286D2F5"/>
<dbReference type="EMBL" id="OCND01000002">
    <property type="protein sequence ID" value="SOD52835.1"/>
    <property type="molecule type" value="Genomic_DNA"/>
</dbReference>
<gene>
    <name evidence="1" type="ORF">SAMN06296416_102105</name>
</gene>